<dbReference type="Pfam" id="PF06222">
    <property type="entry name" value="Phage_TAC_1"/>
    <property type="match status" value="1"/>
</dbReference>
<organism evidence="1 2">
    <name type="scientific">Salinicola corii</name>
    <dbReference type="NCBI Taxonomy" id="2606937"/>
    <lineage>
        <taxon>Bacteria</taxon>
        <taxon>Pseudomonadati</taxon>
        <taxon>Pseudomonadota</taxon>
        <taxon>Gammaproteobacteria</taxon>
        <taxon>Oceanospirillales</taxon>
        <taxon>Halomonadaceae</taxon>
        <taxon>Salinicola</taxon>
    </lineage>
</organism>
<comment type="caution">
    <text evidence="1">The sequence shown here is derived from an EMBL/GenBank/DDBJ whole genome shotgun (WGS) entry which is preliminary data.</text>
</comment>
<sequence>MAKSQSPQLDLRALALSPLAGFRHESIKVDEWKGATVTIREPSAGDWTTWQSKLAAITGEEVTQDNVGELESGIDGNDRTLEATLFVRVLYDADGKRVFSDEDVADVAAIYGPVHERLLRKAMELAGLTETPLEQAEKN</sequence>
<dbReference type="Proteomes" id="UP000466024">
    <property type="component" value="Unassembled WGS sequence"/>
</dbReference>
<dbReference type="RefSeq" id="WP_149436019.1">
    <property type="nucleotide sequence ID" value="NZ_VTPX01000008.1"/>
</dbReference>
<reference evidence="1 2" key="1">
    <citation type="submission" date="2019-08" db="EMBL/GenBank/DDBJ databases">
        <title>Bioinformatics analysis of the strain L3 and L5.</title>
        <authorList>
            <person name="Li X."/>
        </authorList>
    </citation>
    <scope>NUCLEOTIDE SEQUENCE [LARGE SCALE GENOMIC DNA]</scope>
    <source>
        <strain evidence="1 2">L3</strain>
    </source>
</reference>
<dbReference type="InterPro" id="IPR010411">
    <property type="entry name" value="TAC_Gp13-like"/>
</dbReference>
<dbReference type="AlphaFoldDB" id="A0A640WA91"/>
<evidence type="ECO:0000313" key="1">
    <source>
        <dbReference type="EMBL" id="KAA0017107.1"/>
    </source>
</evidence>
<gene>
    <name evidence="1" type="ORF">F0A16_13950</name>
</gene>
<evidence type="ECO:0000313" key="2">
    <source>
        <dbReference type="Proteomes" id="UP000466024"/>
    </source>
</evidence>
<protein>
    <submittedName>
        <fullName evidence="1">Phage tail protein</fullName>
    </submittedName>
</protein>
<keyword evidence="2" id="KW-1185">Reference proteome</keyword>
<dbReference type="InterPro" id="IPR038556">
    <property type="entry name" value="TAC_Gp13-like_sf"/>
</dbReference>
<proteinExistence type="predicted"/>
<dbReference type="Gene3D" id="3.30.2220.20">
    <property type="entry name" value="Phage tail assembly chaperone gp13-like"/>
    <property type="match status" value="1"/>
</dbReference>
<dbReference type="EMBL" id="VTPX01000008">
    <property type="protein sequence ID" value="KAA0017107.1"/>
    <property type="molecule type" value="Genomic_DNA"/>
</dbReference>
<name>A0A640WA91_9GAMM</name>
<accession>A0A640WA91</accession>